<protein>
    <submittedName>
        <fullName evidence="1">(California timema) hypothetical protein</fullName>
    </submittedName>
</protein>
<dbReference type="AlphaFoldDB" id="A0A7R9IXQ0"/>
<dbReference type="Pfam" id="PF10344">
    <property type="entry name" value="Hobbit"/>
    <property type="match status" value="1"/>
</dbReference>
<accession>A0A7R9IXQ0</accession>
<dbReference type="PANTHER" id="PTHR15678">
    <property type="entry name" value="ANTIGEN MLAA-22-RELATED"/>
    <property type="match status" value="1"/>
</dbReference>
<dbReference type="EMBL" id="OE179442">
    <property type="protein sequence ID" value="CAD7568825.1"/>
    <property type="molecule type" value="Genomic_DNA"/>
</dbReference>
<dbReference type="InterPro" id="IPR045167">
    <property type="entry name" value="Hobbit"/>
</dbReference>
<evidence type="ECO:0000313" key="1">
    <source>
        <dbReference type="EMBL" id="CAD7568825.1"/>
    </source>
</evidence>
<proteinExistence type="predicted"/>
<name>A0A7R9IXQ0_TIMCA</name>
<organism evidence="1">
    <name type="scientific">Timema californicum</name>
    <name type="common">California timema</name>
    <name type="synonym">Walking stick</name>
    <dbReference type="NCBI Taxonomy" id="61474"/>
    <lineage>
        <taxon>Eukaryota</taxon>
        <taxon>Metazoa</taxon>
        <taxon>Ecdysozoa</taxon>
        <taxon>Arthropoda</taxon>
        <taxon>Hexapoda</taxon>
        <taxon>Insecta</taxon>
        <taxon>Pterygota</taxon>
        <taxon>Neoptera</taxon>
        <taxon>Polyneoptera</taxon>
        <taxon>Phasmatodea</taxon>
        <taxon>Timematodea</taxon>
        <taxon>Timematoidea</taxon>
        <taxon>Timematidae</taxon>
        <taxon>Timema</taxon>
    </lineage>
</organism>
<dbReference type="PANTHER" id="PTHR15678:SF6">
    <property type="entry name" value="BRIDGE-LIKE LIPID TRANSFER PROTEIN FAMILY MEMBER 2"/>
    <property type="match status" value="1"/>
</dbReference>
<gene>
    <name evidence="1" type="ORF">TCMB3V08_LOCUS1578</name>
</gene>
<sequence length="342" mass="38394">MALLANTLVVLSSTTEDGEIEVRISVGVLPKLLAWLFKRKFHIEVQIGRIVIPYLSLKDVHIARNGFSVHIDEIGFRSSFFSSEVTKLLAVIVRDVRVNKDVGSGDVKNDKLPPELFDTVEIPHQINFHNKKIPPAIITFAQFMAVHVYNVNTMILRTARPECLVHATAAEVHLDGSIVHNARTLLVNITVNSITAKILRHADKKDDAAQTCLGELSFGISLEAAVLAQGPLSVDVLNIAVEHTNAVINEGFYIFVQERKQTQDGLHMPKNLPQYYKEDENILSRFTAIIPKNFCLKVEDSVLTGMRDSHTDFNSTLQCFKLNMWFSPSMRAQESTGRYKHH</sequence>
<reference evidence="1" key="1">
    <citation type="submission" date="2020-11" db="EMBL/GenBank/DDBJ databases">
        <authorList>
            <person name="Tran Van P."/>
        </authorList>
    </citation>
    <scope>NUCLEOTIDE SEQUENCE</scope>
</reference>